<gene>
    <name evidence="1" type="ORF">HD599_001330</name>
</gene>
<dbReference type="EMBL" id="JACHMJ010000001">
    <property type="protein sequence ID" value="MBB5843007.1"/>
    <property type="molecule type" value="Genomic_DNA"/>
</dbReference>
<evidence type="ECO:0000313" key="1">
    <source>
        <dbReference type="EMBL" id="MBB5843007.1"/>
    </source>
</evidence>
<dbReference type="RefSeq" id="WP_184235008.1">
    <property type="nucleotide sequence ID" value="NZ_JACHMJ010000001.1"/>
</dbReference>
<proteinExistence type="predicted"/>
<organism evidence="1 2">
    <name type="scientific">Conyzicola lurida</name>
    <dbReference type="NCBI Taxonomy" id="1172621"/>
    <lineage>
        <taxon>Bacteria</taxon>
        <taxon>Bacillati</taxon>
        <taxon>Actinomycetota</taxon>
        <taxon>Actinomycetes</taxon>
        <taxon>Micrococcales</taxon>
        <taxon>Microbacteriaceae</taxon>
        <taxon>Conyzicola</taxon>
    </lineage>
</organism>
<protein>
    <submittedName>
        <fullName evidence="1">Uncharacterized protein</fullName>
    </submittedName>
</protein>
<accession>A0A841AIE7</accession>
<comment type="caution">
    <text evidence="1">The sequence shown here is derived from an EMBL/GenBank/DDBJ whole genome shotgun (WGS) entry which is preliminary data.</text>
</comment>
<keyword evidence="2" id="KW-1185">Reference proteome</keyword>
<evidence type="ECO:0000313" key="2">
    <source>
        <dbReference type="Proteomes" id="UP000536685"/>
    </source>
</evidence>
<sequence>MANNFGANDIDAVIFDVETGLDDSGVTVLHGTSSGIMTTAHPFTEADLVDFSESGEHPGLD</sequence>
<reference evidence="1 2" key="1">
    <citation type="submission" date="2020-08" db="EMBL/GenBank/DDBJ databases">
        <title>Sequencing the genomes of 1000 actinobacteria strains.</title>
        <authorList>
            <person name="Klenk H.-P."/>
        </authorList>
    </citation>
    <scope>NUCLEOTIDE SEQUENCE [LARGE SCALE GENOMIC DNA]</scope>
    <source>
        <strain evidence="1 2">DSM 105784</strain>
    </source>
</reference>
<dbReference type="Proteomes" id="UP000536685">
    <property type="component" value="Unassembled WGS sequence"/>
</dbReference>
<dbReference type="AlphaFoldDB" id="A0A841AIE7"/>
<name>A0A841AIE7_9MICO</name>